<comment type="subcellular location">
    <subcellularLocation>
        <location evidence="1">Bacterial flagellum</location>
    </subcellularLocation>
    <subcellularLocation>
        <location evidence="2">Secreted</location>
    </subcellularLocation>
</comment>
<dbReference type="EMBL" id="WMIE01000005">
    <property type="protein sequence ID" value="MTH78115.1"/>
    <property type="molecule type" value="Genomic_DNA"/>
</dbReference>
<dbReference type="PROSITE" id="PS00588">
    <property type="entry name" value="FLAGELLA_BB_ROD"/>
    <property type="match status" value="1"/>
</dbReference>
<dbReference type="GO" id="GO:0009424">
    <property type="term" value="C:bacterial-type flagellum hook"/>
    <property type="evidence" value="ECO:0007669"/>
    <property type="project" value="InterPro"/>
</dbReference>
<dbReference type="PANTHER" id="PTHR30033:SF1">
    <property type="entry name" value="FLAGELLAR HOOK-ASSOCIATED PROTEIN 1"/>
    <property type="match status" value="1"/>
</dbReference>
<evidence type="ECO:0000256" key="4">
    <source>
        <dbReference type="ARBA" id="ARBA00016244"/>
    </source>
</evidence>
<feature type="domain" description="Flagellar basal-body/hook protein C-terminal" evidence="7">
    <location>
        <begin position="444"/>
        <end position="483"/>
    </location>
</feature>
<evidence type="ECO:0000259" key="8">
    <source>
        <dbReference type="Pfam" id="PF22638"/>
    </source>
</evidence>
<evidence type="ECO:0000256" key="3">
    <source>
        <dbReference type="ARBA" id="ARBA00009677"/>
    </source>
</evidence>
<dbReference type="InterPro" id="IPR019776">
    <property type="entry name" value="Flagellar_basal_body_rod_CS"/>
</dbReference>
<dbReference type="InterPro" id="IPR053927">
    <property type="entry name" value="FlgK_helical"/>
</dbReference>
<evidence type="ECO:0000256" key="6">
    <source>
        <dbReference type="ARBA" id="ARBA00023143"/>
    </source>
</evidence>
<protein>
    <recommendedName>
        <fullName evidence="4">Flagellar hook-associated protein 1</fullName>
    </recommendedName>
</protein>
<evidence type="ECO:0000256" key="2">
    <source>
        <dbReference type="ARBA" id="ARBA00004613"/>
    </source>
</evidence>
<comment type="similarity">
    <text evidence="3">Belongs to the flagella basal body rod proteins family.</text>
</comment>
<feature type="domain" description="Flagellar hook-associated protein FlgK helical" evidence="8">
    <location>
        <begin position="92"/>
        <end position="312"/>
    </location>
</feature>
<dbReference type="InterPro" id="IPR002371">
    <property type="entry name" value="FlgK"/>
</dbReference>
<comment type="caution">
    <text evidence="9">The sequence shown here is derived from an EMBL/GenBank/DDBJ whole genome shotgun (WGS) entry which is preliminary data.</text>
</comment>
<dbReference type="NCBIfam" id="TIGR02492">
    <property type="entry name" value="flgK_ends"/>
    <property type="match status" value="1"/>
</dbReference>
<keyword evidence="10" id="KW-1185">Reference proteome</keyword>
<keyword evidence="6" id="KW-0975">Bacterial flagellum</keyword>
<dbReference type="GO" id="GO:0005576">
    <property type="term" value="C:extracellular region"/>
    <property type="evidence" value="ECO:0007669"/>
    <property type="project" value="UniProtKB-SubCell"/>
</dbReference>
<evidence type="ECO:0000256" key="1">
    <source>
        <dbReference type="ARBA" id="ARBA00004365"/>
    </source>
</evidence>
<keyword evidence="9" id="KW-0966">Cell projection</keyword>
<dbReference type="GO" id="GO:0044780">
    <property type="term" value="P:bacterial-type flagellum assembly"/>
    <property type="evidence" value="ECO:0007669"/>
    <property type="project" value="InterPro"/>
</dbReference>
<reference evidence="9 10" key="1">
    <citation type="submission" date="2019-11" db="EMBL/GenBank/DDBJ databases">
        <authorList>
            <person name="Dong K."/>
        </authorList>
    </citation>
    <scope>NUCLEOTIDE SEQUENCE [LARGE SCALE GENOMIC DNA]</scope>
    <source>
        <strain evidence="9 10">NBRC 111993</strain>
    </source>
</reference>
<sequence>MSLSAAISNSLSGLTATARGTEIVSTNVSNKSVAGYARRELDLSSRLYSGNGGGVQIDGVRRTVNAGLLADSRIAQASTSRSTTVANFHAAMETSFGTANDNSSLVSFVTAFEAAIVSASARPDSDVRLQEVLDSATGLTEKITGIAKSISDARSSADRSIAKDVDQLNTALERVAALNRQITTLSSQGQDTSSLVDARQTTLDSISSIVPIVEVARENGRIAIFTKGGGTLLDGTSPARLEFTPAGQITPEMNVEHGSLGTITINGRPLSKNEMGILAGGSMAANFELRDTLAPAYQQKIDAFAREVYERFSDPALDPSLAAGEHGLFSDAQAGLTVELGLANRLAVADTYDPDKGGDLWRIRTGRNATGPGEVGDSTLLLAMTKAQSENRNPASPALTSSPASMLGLASELASQASSFRIRTEAAQVQDLTHSESLKTALLSEGVDTDTEMQALLTLERAYAANAKVLQTASDMLAEILRLT</sequence>
<keyword evidence="9" id="KW-0969">Cilium</keyword>
<evidence type="ECO:0000313" key="9">
    <source>
        <dbReference type="EMBL" id="MTH78115.1"/>
    </source>
</evidence>
<keyword evidence="9" id="KW-0282">Flagellum</keyword>
<gene>
    <name evidence="9" type="primary">flgK</name>
    <name evidence="9" type="ORF">GL286_10275</name>
</gene>
<dbReference type="SUPFAM" id="SSF64518">
    <property type="entry name" value="Phase 1 flagellin"/>
    <property type="match status" value="1"/>
</dbReference>
<keyword evidence="5" id="KW-0964">Secreted</keyword>
<dbReference type="Pfam" id="PF06429">
    <property type="entry name" value="Flg_bbr_C"/>
    <property type="match status" value="1"/>
</dbReference>
<dbReference type="Proteomes" id="UP000478183">
    <property type="component" value="Unassembled WGS sequence"/>
</dbReference>
<name>A0A6L6JAB8_9RHOB</name>
<dbReference type="PANTHER" id="PTHR30033">
    <property type="entry name" value="FLAGELLAR HOOK-ASSOCIATED PROTEIN 1"/>
    <property type="match status" value="1"/>
</dbReference>
<accession>A0A6L6JAB8</accession>
<proteinExistence type="inferred from homology"/>
<organism evidence="9 10">
    <name type="scientific">Paracoccus aestuariivivens</name>
    <dbReference type="NCBI Taxonomy" id="1820333"/>
    <lineage>
        <taxon>Bacteria</taxon>
        <taxon>Pseudomonadati</taxon>
        <taxon>Pseudomonadota</taxon>
        <taxon>Alphaproteobacteria</taxon>
        <taxon>Rhodobacterales</taxon>
        <taxon>Paracoccaceae</taxon>
        <taxon>Paracoccus</taxon>
    </lineage>
</organism>
<evidence type="ECO:0000256" key="5">
    <source>
        <dbReference type="ARBA" id="ARBA00022525"/>
    </source>
</evidence>
<evidence type="ECO:0000313" key="10">
    <source>
        <dbReference type="Proteomes" id="UP000478183"/>
    </source>
</evidence>
<evidence type="ECO:0000259" key="7">
    <source>
        <dbReference type="Pfam" id="PF06429"/>
    </source>
</evidence>
<dbReference type="GO" id="GO:0005198">
    <property type="term" value="F:structural molecule activity"/>
    <property type="evidence" value="ECO:0007669"/>
    <property type="project" value="InterPro"/>
</dbReference>
<dbReference type="Pfam" id="PF22638">
    <property type="entry name" value="FlgK_D1"/>
    <property type="match status" value="1"/>
</dbReference>
<dbReference type="RefSeq" id="WP_170295137.1">
    <property type="nucleotide sequence ID" value="NZ_WMIE01000005.1"/>
</dbReference>
<dbReference type="AlphaFoldDB" id="A0A6L6JAB8"/>
<dbReference type="InterPro" id="IPR010930">
    <property type="entry name" value="Flg_bb/hook_C_dom"/>
</dbReference>